<dbReference type="EMBL" id="OZ037949">
    <property type="protein sequence ID" value="CAL1710437.1"/>
    <property type="molecule type" value="Genomic_DNA"/>
</dbReference>
<dbReference type="PROSITE" id="PS50850">
    <property type="entry name" value="MFS"/>
    <property type="match status" value="1"/>
</dbReference>
<dbReference type="InterPro" id="IPR011701">
    <property type="entry name" value="MFS"/>
</dbReference>
<organism evidence="7 8">
    <name type="scientific">Somion occarium</name>
    <dbReference type="NCBI Taxonomy" id="3059160"/>
    <lineage>
        <taxon>Eukaryota</taxon>
        <taxon>Fungi</taxon>
        <taxon>Dikarya</taxon>
        <taxon>Basidiomycota</taxon>
        <taxon>Agaricomycotina</taxon>
        <taxon>Agaricomycetes</taxon>
        <taxon>Polyporales</taxon>
        <taxon>Cerrenaceae</taxon>
        <taxon>Somion</taxon>
    </lineage>
</organism>
<dbReference type="Gene3D" id="1.20.1250.20">
    <property type="entry name" value="MFS general substrate transporter like domains"/>
    <property type="match status" value="2"/>
</dbReference>
<keyword evidence="4 5" id="KW-0472">Membrane</keyword>
<reference evidence="8" key="1">
    <citation type="submission" date="2024-04" db="EMBL/GenBank/DDBJ databases">
        <authorList>
            <person name="Shaw F."/>
            <person name="Minotto A."/>
        </authorList>
    </citation>
    <scope>NUCLEOTIDE SEQUENCE [LARGE SCALE GENOMIC DNA]</scope>
</reference>
<feature type="transmembrane region" description="Helical" evidence="5">
    <location>
        <begin position="284"/>
        <end position="303"/>
    </location>
</feature>
<feature type="transmembrane region" description="Helical" evidence="5">
    <location>
        <begin position="558"/>
        <end position="577"/>
    </location>
</feature>
<evidence type="ECO:0000256" key="5">
    <source>
        <dbReference type="SAM" id="Phobius"/>
    </source>
</evidence>
<feature type="transmembrane region" description="Helical" evidence="5">
    <location>
        <begin position="479"/>
        <end position="505"/>
    </location>
</feature>
<feature type="transmembrane region" description="Helical" evidence="5">
    <location>
        <begin position="153"/>
        <end position="174"/>
    </location>
</feature>
<feature type="transmembrane region" description="Helical" evidence="5">
    <location>
        <begin position="62"/>
        <end position="86"/>
    </location>
</feature>
<comment type="subcellular location">
    <subcellularLocation>
        <location evidence="1">Membrane</location>
        <topology evidence="1">Multi-pass membrane protein</topology>
    </subcellularLocation>
</comment>
<dbReference type="Proteomes" id="UP001497453">
    <property type="component" value="Chromosome 6"/>
</dbReference>
<dbReference type="PANTHER" id="PTHR23501:SF87">
    <property type="entry name" value="SIDEROPHORE IRON TRANSPORTER 2"/>
    <property type="match status" value="1"/>
</dbReference>
<feature type="transmembrane region" description="Helical" evidence="5">
    <location>
        <begin position="315"/>
        <end position="333"/>
    </location>
</feature>
<feature type="transmembrane region" description="Helical" evidence="5">
    <location>
        <begin position="217"/>
        <end position="239"/>
    </location>
</feature>
<feature type="domain" description="Major facilitator superfamily (MFS) profile" evidence="6">
    <location>
        <begin position="64"/>
        <end position="581"/>
    </location>
</feature>
<dbReference type="PANTHER" id="PTHR23501">
    <property type="entry name" value="MAJOR FACILITATOR SUPERFAMILY"/>
    <property type="match status" value="1"/>
</dbReference>
<protein>
    <recommendedName>
        <fullName evidence="6">Major facilitator superfamily (MFS) profile domain-containing protein</fullName>
    </recommendedName>
</protein>
<feature type="transmembrane region" description="Helical" evidence="5">
    <location>
        <begin position="186"/>
        <end position="205"/>
    </location>
</feature>
<evidence type="ECO:0000313" key="8">
    <source>
        <dbReference type="Proteomes" id="UP001497453"/>
    </source>
</evidence>
<dbReference type="Pfam" id="PF07690">
    <property type="entry name" value="MFS_1"/>
    <property type="match status" value="1"/>
</dbReference>
<dbReference type="InterPro" id="IPR036259">
    <property type="entry name" value="MFS_trans_sf"/>
</dbReference>
<evidence type="ECO:0000256" key="1">
    <source>
        <dbReference type="ARBA" id="ARBA00004141"/>
    </source>
</evidence>
<evidence type="ECO:0000256" key="2">
    <source>
        <dbReference type="ARBA" id="ARBA00022692"/>
    </source>
</evidence>
<name>A0ABP1DTB7_9APHY</name>
<dbReference type="InterPro" id="IPR020846">
    <property type="entry name" value="MFS_dom"/>
</dbReference>
<feature type="transmembrane region" description="Helical" evidence="5">
    <location>
        <begin position="129"/>
        <end position="147"/>
    </location>
</feature>
<sequence length="610" mass="65900">MAPKGYSLLRQDPHDDYSENGGHDEPALDFRTADEIQAEQDAHLGVKTVEAATKVWGKYSRWALFISLGLAAYVYSLDGSTTYMYLSFAASSFGEHSLIASIQVAQSIIIAVGKPVIAKVADVTSRASAYLVVLVLYVVGYIVIASARNIGSVAGGIIIYACGYTGLQLLTQIIIADITTLKWRGLVSALMSAPFIINAFVGSNISASVLEHAGWRWGYGMFAILVPASLAPLIVTLYWGERKARKLGLVEEAVRRSAPGYIEPAKITVTPVQRIRRAADQLDLVGLILLGAAVALILLPLTLSQTANSGWKNASIIAMLVVGVVLLGVFAIWDFRFAKKPVIAARFIKNRSVLAAAWIGFFDFVSFYLTYTYLLSYVFVVKSWTLVNVNYFSSTQTVALTVFGITAGVLMRYLHRYKYLLIIGLCIRLLGVGLMIHSRGANASDAEIVWTQILQGLGGGFASVATQVGAQASVPHADVAIITAVVLLWTEIGGGVGGALAGAIWTNTMPKKLDKYLSFLPEDQRAQLFGSITDVAVYPRGDPIREGVINAYDETMKVMIIAATALSVVPILFALIMPNWYLGDKQNAVDNADLTGEPIDEPASDARRND</sequence>
<keyword evidence="3 5" id="KW-1133">Transmembrane helix</keyword>
<gene>
    <name evidence="7" type="ORF">GFSPODELE1_LOCUS7830</name>
</gene>
<feature type="transmembrane region" description="Helical" evidence="5">
    <location>
        <begin position="98"/>
        <end position="117"/>
    </location>
</feature>
<feature type="transmembrane region" description="Helical" evidence="5">
    <location>
        <begin position="417"/>
        <end position="436"/>
    </location>
</feature>
<evidence type="ECO:0000313" key="7">
    <source>
        <dbReference type="EMBL" id="CAL1710437.1"/>
    </source>
</evidence>
<feature type="transmembrane region" description="Helical" evidence="5">
    <location>
        <begin position="391"/>
        <end position="410"/>
    </location>
</feature>
<dbReference type="SUPFAM" id="SSF103473">
    <property type="entry name" value="MFS general substrate transporter"/>
    <property type="match status" value="2"/>
</dbReference>
<keyword evidence="2 5" id="KW-0812">Transmembrane</keyword>
<proteinExistence type="predicted"/>
<feature type="transmembrane region" description="Helical" evidence="5">
    <location>
        <begin position="353"/>
        <end position="371"/>
    </location>
</feature>
<evidence type="ECO:0000259" key="6">
    <source>
        <dbReference type="PROSITE" id="PS50850"/>
    </source>
</evidence>
<keyword evidence="8" id="KW-1185">Reference proteome</keyword>
<evidence type="ECO:0000256" key="3">
    <source>
        <dbReference type="ARBA" id="ARBA00022989"/>
    </source>
</evidence>
<accession>A0ABP1DTB7</accession>
<evidence type="ECO:0000256" key="4">
    <source>
        <dbReference type="ARBA" id="ARBA00023136"/>
    </source>
</evidence>